<proteinExistence type="predicted"/>
<keyword evidence="2" id="KW-1185">Reference proteome</keyword>
<name>A0ACB8A0C7_9AGAM</name>
<reference evidence="1" key="1">
    <citation type="journal article" date="2021" name="New Phytol.">
        <title>Evolutionary innovations through gain and loss of genes in the ectomycorrhizal Boletales.</title>
        <authorList>
            <person name="Wu G."/>
            <person name="Miyauchi S."/>
            <person name="Morin E."/>
            <person name="Kuo A."/>
            <person name="Drula E."/>
            <person name="Varga T."/>
            <person name="Kohler A."/>
            <person name="Feng B."/>
            <person name="Cao Y."/>
            <person name="Lipzen A."/>
            <person name="Daum C."/>
            <person name="Hundley H."/>
            <person name="Pangilinan J."/>
            <person name="Johnson J."/>
            <person name="Barry K."/>
            <person name="LaButti K."/>
            <person name="Ng V."/>
            <person name="Ahrendt S."/>
            <person name="Min B."/>
            <person name="Choi I.G."/>
            <person name="Park H."/>
            <person name="Plett J.M."/>
            <person name="Magnuson J."/>
            <person name="Spatafora J.W."/>
            <person name="Nagy L.G."/>
            <person name="Henrissat B."/>
            <person name="Grigoriev I.V."/>
            <person name="Yang Z.L."/>
            <person name="Xu J."/>
            <person name="Martin F.M."/>
        </authorList>
    </citation>
    <scope>NUCLEOTIDE SEQUENCE</scope>
    <source>
        <strain evidence="1">ATCC 28755</strain>
    </source>
</reference>
<sequence length="234" mass="26267">MSTSDQRPMILLKEDTLPFSLIRTLLILGGNLSPLIPSSQRSVLGLYLQGMYQIRQTMSVTQLDERTGLSSNYFLGSISPPKDIGCYLGKPVYIRSRVNTIEFWYCPQQKHKQIRAGTSIYTSTSNRTLFQLVAIPALETPGRYTQTQPRQFIMLPFSHLALAIRNEKGWSELIVEEIGEPLPLNTLALRVGTEEKAHCVCVDSDELRACECGSGYLVKPLYSVQTAYGEGWDI</sequence>
<protein>
    <submittedName>
        <fullName evidence="1">Uncharacterized protein</fullName>
    </submittedName>
</protein>
<evidence type="ECO:0000313" key="2">
    <source>
        <dbReference type="Proteomes" id="UP000790377"/>
    </source>
</evidence>
<comment type="caution">
    <text evidence="1">The sequence shown here is derived from an EMBL/GenBank/DDBJ whole genome shotgun (WGS) entry which is preliminary data.</text>
</comment>
<dbReference type="Proteomes" id="UP000790377">
    <property type="component" value="Unassembled WGS sequence"/>
</dbReference>
<evidence type="ECO:0000313" key="1">
    <source>
        <dbReference type="EMBL" id="KAH7906058.1"/>
    </source>
</evidence>
<accession>A0ACB8A0C7</accession>
<gene>
    <name evidence="1" type="ORF">BJ138DRAFT_1163545</name>
</gene>
<organism evidence="1 2">
    <name type="scientific">Hygrophoropsis aurantiaca</name>
    <dbReference type="NCBI Taxonomy" id="72124"/>
    <lineage>
        <taxon>Eukaryota</taxon>
        <taxon>Fungi</taxon>
        <taxon>Dikarya</taxon>
        <taxon>Basidiomycota</taxon>
        <taxon>Agaricomycotina</taxon>
        <taxon>Agaricomycetes</taxon>
        <taxon>Agaricomycetidae</taxon>
        <taxon>Boletales</taxon>
        <taxon>Coniophorineae</taxon>
        <taxon>Hygrophoropsidaceae</taxon>
        <taxon>Hygrophoropsis</taxon>
    </lineage>
</organism>
<feature type="non-terminal residue" evidence="1">
    <location>
        <position position="234"/>
    </location>
</feature>
<dbReference type="EMBL" id="MU268077">
    <property type="protein sequence ID" value="KAH7906058.1"/>
    <property type="molecule type" value="Genomic_DNA"/>
</dbReference>